<proteinExistence type="predicted"/>
<dbReference type="EMBL" id="PVTR01000012">
    <property type="protein sequence ID" value="PRY85476.1"/>
    <property type="molecule type" value="Genomic_DNA"/>
</dbReference>
<name>A0A2T0WFM6_9BACT</name>
<reference evidence="1 2" key="1">
    <citation type="submission" date="2018-03" db="EMBL/GenBank/DDBJ databases">
        <title>Genomic Encyclopedia of Archaeal and Bacterial Type Strains, Phase II (KMG-II): from individual species to whole genera.</title>
        <authorList>
            <person name="Goeker M."/>
        </authorList>
    </citation>
    <scope>NUCLEOTIDE SEQUENCE [LARGE SCALE GENOMIC DNA]</scope>
    <source>
        <strain evidence="1 2">DSM 27929</strain>
    </source>
</reference>
<sequence length="128" mass="14765">MKRLYIISVILLIFCSCDRSLTQTKHYVGTPKDILQLHIGEAHMAIDNGEKGEILVYFFNKRSMVIGPNGNTSQPQFLAQDGSLIQDFVSWNYVIFLVDQEDIVYHTAKKFYRVSPGKLKRMMLEQYG</sequence>
<dbReference type="RefSeq" id="WP_106135013.1">
    <property type="nucleotide sequence ID" value="NZ_PVTR01000012.1"/>
</dbReference>
<dbReference type="PROSITE" id="PS51257">
    <property type="entry name" value="PROKAR_LIPOPROTEIN"/>
    <property type="match status" value="1"/>
</dbReference>
<keyword evidence="2" id="KW-1185">Reference proteome</keyword>
<evidence type="ECO:0000313" key="1">
    <source>
        <dbReference type="EMBL" id="PRY85476.1"/>
    </source>
</evidence>
<dbReference type="Proteomes" id="UP000238157">
    <property type="component" value="Unassembled WGS sequence"/>
</dbReference>
<dbReference type="OrthoDB" id="839331at2"/>
<protein>
    <submittedName>
        <fullName evidence="1">Uncharacterized protein</fullName>
    </submittedName>
</protein>
<evidence type="ECO:0000313" key="2">
    <source>
        <dbReference type="Proteomes" id="UP000238157"/>
    </source>
</evidence>
<gene>
    <name evidence="1" type="ORF">CLW00_11257</name>
</gene>
<accession>A0A2T0WFM6</accession>
<comment type="caution">
    <text evidence="1">The sequence shown here is derived from an EMBL/GenBank/DDBJ whole genome shotgun (WGS) entry which is preliminary data.</text>
</comment>
<dbReference type="AlphaFoldDB" id="A0A2T0WFM6"/>
<organism evidence="1 2">
    <name type="scientific">Mongoliibacter ruber</name>
    <dbReference type="NCBI Taxonomy" id="1750599"/>
    <lineage>
        <taxon>Bacteria</taxon>
        <taxon>Pseudomonadati</taxon>
        <taxon>Bacteroidota</taxon>
        <taxon>Cytophagia</taxon>
        <taxon>Cytophagales</taxon>
        <taxon>Cyclobacteriaceae</taxon>
        <taxon>Mongoliibacter</taxon>
    </lineage>
</organism>